<dbReference type="InterPro" id="IPR036104">
    <property type="entry name" value="BFN_sf"/>
</dbReference>
<dbReference type="Pfam" id="PF02151">
    <property type="entry name" value="UVR"/>
    <property type="match status" value="1"/>
</dbReference>
<dbReference type="EMBL" id="JAYKBW010000019">
    <property type="protein sequence ID" value="MEB3076361.1"/>
    <property type="molecule type" value="Genomic_DNA"/>
</dbReference>
<feature type="domain" description="BFN" evidence="2">
    <location>
        <begin position="12"/>
        <end position="147"/>
    </location>
</feature>
<dbReference type="Proteomes" id="UP001311730">
    <property type="component" value="Unassembled WGS sequence"/>
</dbReference>
<dbReference type="Gene3D" id="3.10.690.10">
    <property type="entry name" value="Bifunctional nuclease domain"/>
    <property type="match status" value="1"/>
</dbReference>
<evidence type="ECO:0000313" key="4">
    <source>
        <dbReference type="Proteomes" id="UP001311730"/>
    </source>
</evidence>
<gene>
    <name evidence="3" type="ORF">VJJ08_13800</name>
</gene>
<name>A0ABU5ZBK8_9FLAO</name>
<dbReference type="RefSeq" id="WP_298823061.1">
    <property type="nucleotide sequence ID" value="NZ_JAYKBW010000019.1"/>
</dbReference>
<reference evidence="3 4" key="1">
    <citation type="submission" date="2023-12" db="EMBL/GenBank/DDBJ databases">
        <title>Genomic sequences of Capnocytophaga and Parvimonas strains.</title>
        <authorList>
            <person name="Watt R.M."/>
            <person name="Wang M."/>
            <person name="Yang T."/>
            <person name="Tong W.M."/>
        </authorList>
    </citation>
    <scope>NUCLEOTIDE SEQUENCE [LARGE SCALE GENOMIC DNA]</scope>
    <source>
        <strain evidence="3 4">CCUG 13096</strain>
    </source>
</reference>
<feature type="region of interest" description="Disordered" evidence="1">
    <location>
        <begin position="146"/>
        <end position="168"/>
    </location>
</feature>
<keyword evidence="4" id="KW-1185">Reference proteome</keyword>
<evidence type="ECO:0000313" key="3">
    <source>
        <dbReference type="EMBL" id="MEB3076361.1"/>
    </source>
</evidence>
<sequence>MKKITYFCTQLHVPMEWTQMYIKSLGEMSARSYVLLLKESDGMRQVPIVIGEREAMAIQYSNYGRLFISQPPIYSVLFNILKANKIQITQIQITEFKEGTFYAHIIYKGEEAGMQTISIGDAMAMAIVAKAPLFMATELVEKYGTEEMPKEDTPPMEETPNLRTSGNKNLKRYLTTELEKLMDSAIAEENYELAAEIQEELARRKKI</sequence>
<organism evidence="3 4">
    <name type="scientific">Capnocytophaga gingivalis</name>
    <dbReference type="NCBI Taxonomy" id="1017"/>
    <lineage>
        <taxon>Bacteria</taxon>
        <taxon>Pseudomonadati</taxon>
        <taxon>Bacteroidota</taxon>
        <taxon>Flavobacteriia</taxon>
        <taxon>Flavobacteriales</taxon>
        <taxon>Flavobacteriaceae</taxon>
        <taxon>Capnocytophaga</taxon>
    </lineage>
</organism>
<dbReference type="Pfam" id="PF02577">
    <property type="entry name" value="BFN_dom"/>
    <property type="match status" value="1"/>
</dbReference>
<comment type="caution">
    <text evidence="3">The sequence shown here is derived from an EMBL/GenBank/DDBJ whole genome shotgun (WGS) entry which is preliminary data.</text>
</comment>
<evidence type="ECO:0000259" key="2">
    <source>
        <dbReference type="PROSITE" id="PS51658"/>
    </source>
</evidence>
<evidence type="ECO:0000256" key="1">
    <source>
        <dbReference type="SAM" id="MobiDB-lite"/>
    </source>
</evidence>
<dbReference type="SUPFAM" id="SSF103256">
    <property type="entry name" value="Hypothetical protein TM0160"/>
    <property type="match status" value="1"/>
</dbReference>
<dbReference type="InterPro" id="IPR001943">
    <property type="entry name" value="UVR_dom"/>
</dbReference>
<protein>
    <submittedName>
        <fullName evidence="3">Bifunctional nuclease domain-containing protein</fullName>
    </submittedName>
</protein>
<dbReference type="PROSITE" id="PS51658">
    <property type="entry name" value="BFN"/>
    <property type="match status" value="1"/>
</dbReference>
<dbReference type="InterPro" id="IPR003729">
    <property type="entry name" value="Bi_nuclease_dom"/>
</dbReference>
<proteinExistence type="predicted"/>
<accession>A0ABU5ZBK8</accession>